<gene>
    <name evidence="1" type="ORF">SAMN04488075_1786</name>
</gene>
<dbReference type="Proteomes" id="UP000199125">
    <property type="component" value="Unassembled WGS sequence"/>
</dbReference>
<name>A0A1H6LXE8_9RHOB</name>
<dbReference type="AlphaFoldDB" id="A0A1H6LXE8"/>
<keyword evidence="2" id="KW-1185">Reference proteome</keyword>
<reference evidence="2" key="1">
    <citation type="submission" date="2016-10" db="EMBL/GenBank/DDBJ databases">
        <authorList>
            <person name="Varghese N."/>
            <person name="Submissions S."/>
        </authorList>
    </citation>
    <scope>NUCLEOTIDE SEQUENCE [LARGE SCALE GENOMIC DNA]</scope>
    <source>
        <strain evidence="2">DSM 11593</strain>
    </source>
</reference>
<evidence type="ECO:0000313" key="2">
    <source>
        <dbReference type="Proteomes" id="UP000199125"/>
    </source>
</evidence>
<dbReference type="InterPro" id="IPR037002">
    <property type="entry name" value="Microviridae_protein_F_sf"/>
</dbReference>
<accession>A0A1H6LXE8</accession>
<protein>
    <recommendedName>
        <fullName evidence="3">Major capsid protein</fullName>
    </recommendedName>
</protein>
<dbReference type="GO" id="GO:0005198">
    <property type="term" value="F:structural molecule activity"/>
    <property type="evidence" value="ECO:0007669"/>
    <property type="project" value="InterPro"/>
</dbReference>
<dbReference type="STRING" id="65735.SAMN04488075_1786"/>
<dbReference type="Gene3D" id="2.60.169.10">
    <property type="entry name" value="Microviridae F protein"/>
    <property type="match status" value="1"/>
</dbReference>
<sequence>MARQSTTPVSFNQTTRKDTAVTMTSARAGIVVPVGYFPLHPGDSAAGSVGIDLQLKEMPKPLLNAVHANFQAWFVPKSSHPQFPGRDELMHAMTGEKIKSLGAADRDPPPFYDVVDGTALATVAASKFFKTLGLHVQVGSEINTDLIDAFNVIYNFRLAAHSSRLTRRKYATEDIAAATSLPPAFWPSSRLSRVVPDYERALIVGALDLDVVAGQLPVSGLAIKGDGSANPAAPASPASNNVWSDGQVPALARQGVYPAFAWADGAPQVFAELAGQSIGITLADIDKARTTQAFAKLRTAYAGNDSTGFDNDDTIVALLMQGISVPPDQFKRPWLLDSARVPVGFAERFATDAANLDQSVTLGRASAKLSLNVPHQDVGGVVIFTVEVLPERVDERMSDEWLYCSQFDDLPNALRDVQRVEPVDLVQNRRIDAKHTQPNGLYGYEPMNDKWNRDFTRLGGDFYMATPGGGWTENRSNIWQTEIVDPTYSETHFLAPQPFPHDVFADQNADAFECVARHVVAIRGNTQIGDVLAENNDEYEAVRDAGQPED</sequence>
<dbReference type="OrthoDB" id="7793772at2"/>
<evidence type="ECO:0000313" key="1">
    <source>
        <dbReference type="EMBL" id="SEH91209.1"/>
    </source>
</evidence>
<evidence type="ECO:0008006" key="3">
    <source>
        <dbReference type="Google" id="ProtNLM"/>
    </source>
</evidence>
<organism evidence="1 2">
    <name type="scientific">Paracoccus alkenifer</name>
    <dbReference type="NCBI Taxonomy" id="65735"/>
    <lineage>
        <taxon>Bacteria</taxon>
        <taxon>Pseudomonadati</taxon>
        <taxon>Pseudomonadota</taxon>
        <taxon>Alphaproteobacteria</taxon>
        <taxon>Rhodobacterales</taxon>
        <taxon>Paracoccaceae</taxon>
        <taxon>Paracoccus</taxon>
    </lineage>
</organism>
<proteinExistence type="predicted"/>
<dbReference type="EMBL" id="FNXG01000002">
    <property type="protein sequence ID" value="SEH91209.1"/>
    <property type="molecule type" value="Genomic_DNA"/>
</dbReference>